<dbReference type="OrthoDB" id="581532at2"/>
<dbReference type="SUPFAM" id="SSF141673">
    <property type="entry name" value="MOSC N-terminal domain-like"/>
    <property type="match status" value="1"/>
</dbReference>
<dbReference type="PROSITE" id="PS51340">
    <property type="entry name" value="MOSC"/>
    <property type="match status" value="1"/>
</dbReference>
<evidence type="ECO:0000313" key="3">
    <source>
        <dbReference type="Proteomes" id="UP000218287"/>
    </source>
</evidence>
<keyword evidence="3" id="KW-1185">Reference proteome</keyword>
<dbReference type="GO" id="GO:0003824">
    <property type="term" value="F:catalytic activity"/>
    <property type="evidence" value="ECO:0007669"/>
    <property type="project" value="InterPro"/>
</dbReference>
<dbReference type="GO" id="GO:0030151">
    <property type="term" value="F:molybdenum ion binding"/>
    <property type="evidence" value="ECO:0007669"/>
    <property type="project" value="InterPro"/>
</dbReference>
<evidence type="ECO:0000313" key="2">
    <source>
        <dbReference type="EMBL" id="BAY18619.1"/>
    </source>
</evidence>
<dbReference type="InterPro" id="IPR005303">
    <property type="entry name" value="MOCOS_middle"/>
</dbReference>
<accession>A0A1Z4GMA3</accession>
<reference evidence="2 3" key="1">
    <citation type="submission" date="2017-06" db="EMBL/GenBank/DDBJ databases">
        <title>Genome sequencing of cyanobaciteial culture collection at National Institute for Environmental Studies (NIES).</title>
        <authorList>
            <person name="Hirose Y."/>
            <person name="Shimura Y."/>
            <person name="Fujisawa T."/>
            <person name="Nakamura Y."/>
            <person name="Kawachi M."/>
        </authorList>
    </citation>
    <scope>NUCLEOTIDE SEQUENCE [LARGE SCALE GENOMIC DNA]</scope>
    <source>
        <strain evidence="2 3">NIES-21</strain>
    </source>
</reference>
<dbReference type="Pfam" id="PF03476">
    <property type="entry name" value="MOSC_N"/>
    <property type="match status" value="1"/>
</dbReference>
<dbReference type="GO" id="GO:0030170">
    <property type="term" value="F:pyridoxal phosphate binding"/>
    <property type="evidence" value="ECO:0007669"/>
    <property type="project" value="InterPro"/>
</dbReference>
<evidence type="ECO:0000259" key="1">
    <source>
        <dbReference type="PROSITE" id="PS51340"/>
    </source>
</evidence>
<name>A0A1Z4GMA3_9CYAN</name>
<dbReference type="InterPro" id="IPR011037">
    <property type="entry name" value="Pyrv_Knase-like_insert_dom_sf"/>
</dbReference>
<dbReference type="InterPro" id="IPR005302">
    <property type="entry name" value="MoCF_Sase_C"/>
</dbReference>
<dbReference type="Proteomes" id="UP000218287">
    <property type="component" value="Chromosome"/>
</dbReference>
<dbReference type="EMBL" id="AP018174">
    <property type="protein sequence ID" value="BAY18619.1"/>
    <property type="molecule type" value="Genomic_DNA"/>
</dbReference>
<sequence length="272" mass="30717">MPYLAKILVYPIKSLDGVEVPQAEVLSSGALKGDREFAIFDVQGKFVNGKRHPKIHLLRACYTSLFGESQFSISTKILSLKIPNYNLPQVFNLDIEKQTLATALSDFFGFSLTIEQNSLMGFPDDTDSPGPTVISTETLTEVASWFPGMSVDEMRRRLRANIEIAGVPPFWEDQLFSEPNKLVSFRVGNVLFYGVNPCQRCIVPTRHPDSATAYPDFQKIFIQKRQATLPEWVKSSHFNHFYRLSVNTRLPRSESGKILQIGEEIKIIADIN</sequence>
<dbReference type="SUPFAM" id="SSF50800">
    <property type="entry name" value="PK beta-barrel domain-like"/>
    <property type="match status" value="1"/>
</dbReference>
<feature type="domain" description="MOSC" evidence="1">
    <location>
        <begin position="97"/>
        <end position="268"/>
    </location>
</feature>
<protein>
    <submittedName>
        <fullName evidence="2">MOSC domain-containing protein</fullName>
    </submittedName>
</protein>
<organism evidence="2 3">
    <name type="scientific">Anabaenopsis circularis NIES-21</name>
    <dbReference type="NCBI Taxonomy" id="1085406"/>
    <lineage>
        <taxon>Bacteria</taxon>
        <taxon>Bacillati</taxon>
        <taxon>Cyanobacteriota</taxon>
        <taxon>Cyanophyceae</taxon>
        <taxon>Nostocales</taxon>
        <taxon>Nodulariaceae</taxon>
        <taxon>Anabaenopsis</taxon>
    </lineage>
</organism>
<proteinExistence type="predicted"/>
<dbReference type="Pfam" id="PF03473">
    <property type="entry name" value="MOSC"/>
    <property type="match status" value="1"/>
</dbReference>
<gene>
    <name evidence="2" type="ORF">NIES21_44670</name>
</gene>
<dbReference type="AlphaFoldDB" id="A0A1Z4GMA3"/>